<sequence length="165" mass="17709">MFKKSMTALALVFGLTGAAFAADQLPVETLDVDDTIQKMPWENSDGALKHPTLPADLSAVIKSELDNRVADNGFIVDVDIWEISMAGDTNLPEDGRFDRLGGFVYISKSEGTQPDYTFPILMHAVDADAVPTDALQTAMIAAFADETANRLDGMNVAEPKAGAMN</sequence>
<reference evidence="2 3" key="1">
    <citation type="submission" date="2017-05" db="EMBL/GenBank/DDBJ databases">
        <authorList>
            <person name="Varghese N."/>
            <person name="Submissions S."/>
        </authorList>
    </citation>
    <scope>NUCLEOTIDE SEQUENCE [LARGE SCALE GENOMIC DNA]</scope>
    <source>
        <strain evidence="2 3">DSM 29506</strain>
    </source>
</reference>
<accession>A0A521BVE5</accession>
<keyword evidence="3" id="KW-1185">Reference proteome</keyword>
<feature type="signal peptide" evidence="1">
    <location>
        <begin position="1"/>
        <end position="21"/>
    </location>
</feature>
<proteinExistence type="predicted"/>
<name>A0A521BVE5_9RHOB</name>
<evidence type="ECO:0000313" key="3">
    <source>
        <dbReference type="Proteomes" id="UP000316030"/>
    </source>
</evidence>
<keyword evidence="1" id="KW-0732">Signal</keyword>
<protein>
    <submittedName>
        <fullName evidence="2">Uncharacterized protein</fullName>
    </submittedName>
</protein>
<evidence type="ECO:0000256" key="1">
    <source>
        <dbReference type="SAM" id="SignalP"/>
    </source>
</evidence>
<evidence type="ECO:0000313" key="2">
    <source>
        <dbReference type="EMBL" id="SMO51139.1"/>
    </source>
</evidence>
<dbReference type="AlphaFoldDB" id="A0A521BVE5"/>
<dbReference type="RefSeq" id="WP_142492411.1">
    <property type="nucleotide sequence ID" value="NZ_FXTO01000004.1"/>
</dbReference>
<gene>
    <name evidence="2" type="ORF">SAMN06265173_104158</name>
</gene>
<dbReference type="OrthoDB" id="7864938at2"/>
<dbReference type="EMBL" id="FXTO01000004">
    <property type="protein sequence ID" value="SMO51139.1"/>
    <property type="molecule type" value="Genomic_DNA"/>
</dbReference>
<organism evidence="2 3">
    <name type="scientific">Thalassovita litoralis</name>
    <dbReference type="NCBI Taxonomy" id="1010611"/>
    <lineage>
        <taxon>Bacteria</taxon>
        <taxon>Pseudomonadati</taxon>
        <taxon>Pseudomonadota</taxon>
        <taxon>Alphaproteobacteria</taxon>
        <taxon>Rhodobacterales</taxon>
        <taxon>Roseobacteraceae</taxon>
        <taxon>Thalassovita</taxon>
    </lineage>
</organism>
<feature type="chain" id="PRO_5022083724" evidence="1">
    <location>
        <begin position="22"/>
        <end position="165"/>
    </location>
</feature>
<dbReference type="Proteomes" id="UP000316030">
    <property type="component" value="Unassembled WGS sequence"/>
</dbReference>